<keyword evidence="2" id="KW-1185">Reference proteome</keyword>
<evidence type="ECO:0000313" key="1">
    <source>
        <dbReference type="EMBL" id="KIO21305.1"/>
    </source>
</evidence>
<dbReference type="HOGENOM" id="CLU_2428683_0_0_1"/>
<proteinExistence type="predicted"/>
<reference evidence="1 2" key="1">
    <citation type="submission" date="2014-04" db="EMBL/GenBank/DDBJ databases">
        <authorList>
            <consortium name="DOE Joint Genome Institute"/>
            <person name="Kuo A."/>
            <person name="Girlanda M."/>
            <person name="Perotto S."/>
            <person name="Kohler A."/>
            <person name="Nagy L.G."/>
            <person name="Floudas D."/>
            <person name="Copeland A."/>
            <person name="Barry K.W."/>
            <person name="Cichocki N."/>
            <person name="Veneault-Fourrey C."/>
            <person name="LaButti K."/>
            <person name="Lindquist E.A."/>
            <person name="Lipzen A."/>
            <person name="Lundell T."/>
            <person name="Morin E."/>
            <person name="Murat C."/>
            <person name="Sun H."/>
            <person name="Tunlid A."/>
            <person name="Henrissat B."/>
            <person name="Grigoriev I.V."/>
            <person name="Hibbett D.S."/>
            <person name="Martin F."/>
            <person name="Nordberg H.P."/>
            <person name="Cantor M.N."/>
            <person name="Hua S.X."/>
        </authorList>
    </citation>
    <scope>NUCLEOTIDE SEQUENCE [LARGE SCALE GENOMIC DNA]</scope>
    <source>
        <strain evidence="1 2">MUT 4182</strain>
    </source>
</reference>
<reference evidence="2" key="2">
    <citation type="submission" date="2015-01" db="EMBL/GenBank/DDBJ databases">
        <title>Evolutionary Origins and Diversification of the Mycorrhizal Mutualists.</title>
        <authorList>
            <consortium name="DOE Joint Genome Institute"/>
            <consortium name="Mycorrhizal Genomics Consortium"/>
            <person name="Kohler A."/>
            <person name="Kuo A."/>
            <person name="Nagy L.G."/>
            <person name="Floudas D."/>
            <person name="Copeland A."/>
            <person name="Barry K.W."/>
            <person name="Cichocki N."/>
            <person name="Veneault-Fourrey C."/>
            <person name="LaButti K."/>
            <person name="Lindquist E.A."/>
            <person name="Lipzen A."/>
            <person name="Lundell T."/>
            <person name="Morin E."/>
            <person name="Murat C."/>
            <person name="Riley R."/>
            <person name="Ohm R."/>
            <person name="Sun H."/>
            <person name="Tunlid A."/>
            <person name="Henrissat B."/>
            <person name="Grigoriev I.V."/>
            <person name="Hibbett D.S."/>
            <person name="Martin F."/>
        </authorList>
    </citation>
    <scope>NUCLEOTIDE SEQUENCE [LARGE SCALE GENOMIC DNA]</scope>
    <source>
        <strain evidence="2">MUT 4182</strain>
    </source>
</reference>
<evidence type="ECO:0000313" key="2">
    <source>
        <dbReference type="Proteomes" id="UP000054248"/>
    </source>
</evidence>
<organism evidence="1 2">
    <name type="scientific">Tulasnella calospora MUT 4182</name>
    <dbReference type="NCBI Taxonomy" id="1051891"/>
    <lineage>
        <taxon>Eukaryota</taxon>
        <taxon>Fungi</taxon>
        <taxon>Dikarya</taxon>
        <taxon>Basidiomycota</taxon>
        <taxon>Agaricomycotina</taxon>
        <taxon>Agaricomycetes</taxon>
        <taxon>Cantharellales</taxon>
        <taxon>Tulasnellaceae</taxon>
        <taxon>Tulasnella</taxon>
    </lineage>
</organism>
<accession>A0A0C3Q063</accession>
<gene>
    <name evidence="1" type="ORF">M407DRAFT_245517</name>
</gene>
<dbReference type="EMBL" id="KN823142">
    <property type="protein sequence ID" value="KIO21305.1"/>
    <property type="molecule type" value="Genomic_DNA"/>
</dbReference>
<sequence length="91" mass="10102">MEPLIDQGSVNYASLTIVHADKLQSSLGYKGPWQLMHCTISSQGEVTPLWQGIPLQVFAERDDLLLVSDPVAYSKKYPNEVAAKLVVEWAD</sequence>
<dbReference type="Proteomes" id="UP000054248">
    <property type="component" value="Unassembled WGS sequence"/>
</dbReference>
<name>A0A0C3Q063_9AGAM</name>
<protein>
    <submittedName>
        <fullName evidence="1">Uncharacterized protein</fullName>
    </submittedName>
</protein>
<dbReference type="AlphaFoldDB" id="A0A0C3Q063"/>